<evidence type="ECO:0000256" key="1">
    <source>
        <dbReference type="SAM" id="MobiDB-lite"/>
    </source>
</evidence>
<dbReference type="InterPro" id="IPR023808">
    <property type="entry name" value="Nitrile_Hydratase_acc_put"/>
</dbReference>
<dbReference type="Gene3D" id="1.10.472.20">
    <property type="entry name" value="Nitrile hydratase, beta subunit"/>
    <property type="match status" value="1"/>
</dbReference>
<evidence type="ECO:0000313" key="2">
    <source>
        <dbReference type="EMBL" id="MFC6762433.1"/>
    </source>
</evidence>
<name>A0ABW2BAK4_9RHOB</name>
<protein>
    <submittedName>
        <fullName evidence="2">Nitrile hydratase accessory protein</fullName>
    </submittedName>
</protein>
<dbReference type="InterPro" id="IPR042262">
    <property type="entry name" value="CN_hydtase_beta_C"/>
</dbReference>
<dbReference type="NCBIfam" id="TIGR03889">
    <property type="entry name" value="nitrile_acc"/>
    <property type="match status" value="1"/>
</dbReference>
<comment type="caution">
    <text evidence="2">The sequence shown here is derived from an EMBL/GenBank/DDBJ whole genome shotgun (WGS) entry which is preliminary data.</text>
</comment>
<reference evidence="3" key="1">
    <citation type="journal article" date="2019" name="Int. J. Syst. Evol. Microbiol.">
        <title>The Global Catalogue of Microorganisms (GCM) 10K type strain sequencing project: providing services to taxonomists for standard genome sequencing and annotation.</title>
        <authorList>
            <consortium name="The Broad Institute Genomics Platform"/>
            <consortium name="The Broad Institute Genome Sequencing Center for Infectious Disease"/>
            <person name="Wu L."/>
            <person name="Ma J."/>
        </authorList>
    </citation>
    <scope>NUCLEOTIDE SEQUENCE [LARGE SCALE GENOMIC DNA]</scope>
    <source>
        <strain evidence="3">CCUG 66188</strain>
    </source>
</reference>
<dbReference type="SUPFAM" id="SSF50090">
    <property type="entry name" value="Electron transport accessory proteins"/>
    <property type="match status" value="1"/>
</dbReference>
<dbReference type="InterPro" id="IPR008990">
    <property type="entry name" value="Elect_transpt_acc-like_dom_sf"/>
</dbReference>
<evidence type="ECO:0000313" key="3">
    <source>
        <dbReference type="Proteomes" id="UP001596353"/>
    </source>
</evidence>
<dbReference type="EMBL" id="JBHSWG010000004">
    <property type="protein sequence ID" value="MFC6762433.1"/>
    <property type="molecule type" value="Genomic_DNA"/>
</dbReference>
<dbReference type="Proteomes" id="UP001596353">
    <property type="component" value="Unassembled WGS sequence"/>
</dbReference>
<proteinExistence type="predicted"/>
<accession>A0ABW2BAK4</accession>
<gene>
    <name evidence="2" type="ORF">ACFQFQ_27495</name>
</gene>
<organism evidence="2 3">
    <name type="scientific">Sulfitobacter porphyrae</name>
    <dbReference type="NCBI Taxonomy" id="1246864"/>
    <lineage>
        <taxon>Bacteria</taxon>
        <taxon>Pseudomonadati</taxon>
        <taxon>Pseudomonadota</taxon>
        <taxon>Alphaproteobacteria</taxon>
        <taxon>Rhodobacterales</taxon>
        <taxon>Roseobacteraceae</taxon>
        <taxon>Sulfitobacter</taxon>
    </lineage>
</organism>
<feature type="region of interest" description="Disordered" evidence="1">
    <location>
        <begin position="121"/>
        <end position="140"/>
    </location>
</feature>
<feature type="compositionally biased region" description="Basic residues" evidence="1">
    <location>
        <begin position="123"/>
        <end position="132"/>
    </location>
</feature>
<sequence length="149" mass="16769">MKTEAGDESVYSTALDTQTFNDPAQASLFALTVDASRHDLFSWSEWGERFSTNLAAGPQNQTLDDYFNIWMDTLQSLLSEKSDIGDAQVAEMAEHWRRSYLATPHGDPIELCLTLPPQDHVHHDHHHHHHHAQGTPAAEPVFVDRACQV</sequence>
<keyword evidence="3" id="KW-1185">Reference proteome</keyword>